<dbReference type="CDD" id="cd12797">
    <property type="entry name" value="M23_peptidase"/>
    <property type="match status" value="1"/>
</dbReference>
<keyword evidence="3" id="KW-1185">Reference proteome</keyword>
<dbReference type="InterPro" id="IPR050570">
    <property type="entry name" value="Cell_wall_metabolism_enzyme"/>
</dbReference>
<dbReference type="GO" id="GO:0016787">
    <property type="term" value="F:hydrolase activity"/>
    <property type="evidence" value="ECO:0007669"/>
    <property type="project" value="UniProtKB-KW"/>
</dbReference>
<dbReference type="SUPFAM" id="SSF51261">
    <property type="entry name" value="Duplicated hybrid motif"/>
    <property type="match status" value="1"/>
</dbReference>
<dbReference type="RefSeq" id="WP_330107835.1">
    <property type="nucleotide sequence ID" value="NZ_JAZDQT010000002.1"/>
</dbReference>
<dbReference type="EMBL" id="JAZDQT010000002">
    <property type="protein sequence ID" value="MEE1945478.1"/>
    <property type="molecule type" value="Genomic_DNA"/>
</dbReference>
<feature type="domain" description="M23ase beta-sheet core" evidence="1">
    <location>
        <begin position="68"/>
        <end position="134"/>
    </location>
</feature>
<proteinExistence type="predicted"/>
<sequence length="584" mass="65187">MLPLKNILDLPKSLLAYLTALFLLLCLPTKAQQVFSGNVYPLTDFRQPLDIVPPALAGSFGELRANHFHSGIDFRTNQRIGYPVYATADGYISRLRVQNSGFGLALYIVHPNGFTSVYGHLSRFSPKIAQQVKAIQYKNKSYEIDEFPNADLLPVRKGEIIAYSGNTGSSGGPHLHFELRDSKTEATINPQLLGIEIPDNIPPVIYSMYVYRLNGKPFNEFTPKQYFQVVGANGKYDLNKVTTIHLSGEVGFGIITTDKHNGLSGLNGVYSIQLELDGALVYTSALERFSFENSKAINSHIDYPAFLNLKKSIQKSFVDPGNPLQIYSNLVNNGRITFNDGKLHEIKYIVTDSKGNKSTLQFKVLADPKAVINTPASPEGIQFPYNKTNEYNSDEVKIILPKGTLYNDLNFIYKKLPKPTSNAFSAIHQVQNSQTPLHTGFEIWIKADSSLSKYQNKALIVNTNRSSQGGYFENGYVKATPRSFGSFFIAIDTVAPSIVPVNIAPGKNMSELSKMSFRISDNLSGIKSFNGYIDGKWILMEFDTKTASLWHTFDERTTPGKHSFELLVEDMKGNTKRYAIEFTR</sequence>
<dbReference type="PANTHER" id="PTHR21666:SF285">
    <property type="entry name" value="M23 FAMILY METALLOPEPTIDASE"/>
    <property type="match status" value="1"/>
</dbReference>
<dbReference type="Proteomes" id="UP001336835">
    <property type="component" value="Unassembled WGS sequence"/>
</dbReference>
<keyword evidence="2" id="KW-0378">Hydrolase</keyword>
<name>A0ABU7I7N2_9SPHI</name>
<gene>
    <name evidence="2" type="ORF">VRU48_10185</name>
</gene>
<dbReference type="Pfam" id="PF01551">
    <property type="entry name" value="Peptidase_M23"/>
    <property type="match status" value="2"/>
</dbReference>
<evidence type="ECO:0000313" key="3">
    <source>
        <dbReference type="Proteomes" id="UP001336835"/>
    </source>
</evidence>
<reference evidence="2 3" key="1">
    <citation type="submission" date="2024-01" db="EMBL/GenBank/DDBJ databases">
        <title>Pedobacter sp. nov., isolated from fresh soil.</title>
        <authorList>
            <person name="Le N.T.T."/>
        </authorList>
    </citation>
    <scope>NUCLEOTIDE SEQUENCE [LARGE SCALE GENOMIC DNA]</scope>
    <source>
        <strain evidence="2 3">KR3-3</strain>
    </source>
</reference>
<dbReference type="PANTHER" id="PTHR21666">
    <property type="entry name" value="PEPTIDASE-RELATED"/>
    <property type="match status" value="1"/>
</dbReference>
<dbReference type="InterPro" id="IPR011055">
    <property type="entry name" value="Dup_hybrid_motif"/>
</dbReference>
<dbReference type="InterPro" id="IPR016047">
    <property type="entry name" value="M23ase_b-sheet_dom"/>
</dbReference>
<dbReference type="Gene3D" id="2.70.70.10">
    <property type="entry name" value="Glucose Permease (Domain IIA)"/>
    <property type="match status" value="1"/>
</dbReference>
<dbReference type="EC" id="3.4.-.-" evidence="2"/>
<evidence type="ECO:0000313" key="2">
    <source>
        <dbReference type="EMBL" id="MEE1945478.1"/>
    </source>
</evidence>
<accession>A0ABU7I7N2</accession>
<feature type="domain" description="M23ase beta-sheet core" evidence="1">
    <location>
        <begin position="155"/>
        <end position="184"/>
    </location>
</feature>
<organism evidence="2 3">
    <name type="scientific">Pedobacter albus</name>
    <dbReference type="NCBI Taxonomy" id="3113905"/>
    <lineage>
        <taxon>Bacteria</taxon>
        <taxon>Pseudomonadati</taxon>
        <taxon>Bacteroidota</taxon>
        <taxon>Sphingobacteriia</taxon>
        <taxon>Sphingobacteriales</taxon>
        <taxon>Sphingobacteriaceae</taxon>
        <taxon>Pedobacter</taxon>
    </lineage>
</organism>
<protein>
    <submittedName>
        <fullName evidence="2">M23 family metallopeptidase</fullName>
        <ecNumber evidence="2">3.4.-.-</ecNumber>
    </submittedName>
</protein>
<evidence type="ECO:0000259" key="1">
    <source>
        <dbReference type="Pfam" id="PF01551"/>
    </source>
</evidence>
<comment type="caution">
    <text evidence="2">The sequence shown here is derived from an EMBL/GenBank/DDBJ whole genome shotgun (WGS) entry which is preliminary data.</text>
</comment>